<feature type="coiled-coil region" evidence="2">
    <location>
        <begin position="181"/>
        <end position="208"/>
    </location>
</feature>
<comment type="caution">
    <text evidence="4">The sequence shown here is derived from an EMBL/GenBank/DDBJ whole genome shotgun (WGS) entry which is preliminary data.</text>
</comment>
<dbReference type="PANTHER" id="PTHR38693:SF1">
    <property type="entry name" value="UBIQUINONE BIOSYNTHESIS ACCESSORY FACTOR UBIJ"/>
    <property type="match status" value="1"/>
</dbReference>
<dbReference type="Pfam" id="PF02036">
    <property type="entry name" value="SCP2"/>
    <property type="match status" value="1"/>
</dbReference>
<evidence type="ECO:0000313" key="4">
    <source>
        <dbReference type="EMBL" id="MBT2989542.1"/>
    </source>
</evidence>
<dbReference type="InterPro" id="IPR036527">
    <property type="entry name" value="SCP2_sterol-bd_dom_sf"/>
</dbReference>
<comment type="pathway">
    <text evidence="1">Cofactor biosynthesis; ubiquinone biosynthesis.</text>
</comment>
<dbReference type="InterPro" id="IPR003033">
    <property type="entry name" value="SCP2_sterol-bd_dom"/>
</dbReference>
<name>A0A944M9Z9_9GAMM</name>
<organism evidence="4 5">
    <name type="scientific">Candidatus Thiodiazotropha taylori</name>
    <dbReference type="NCBI Taxonomy" id="2792791"/>
    <lineage>
        <taxon>Bacteria</taxon>
        <taxon>Pseudomonadati</taxon>
        <taxon>Pseudomonadota</taxon>
        <taxon>Gammaproteobacteria</taxon>
        <taxon>Chromatiales</taxon>
        <taxon>Sedimenticolaceae</taxon>
        <taxon>Candidatus Thiodiazotropha</taxon>
    </lineage>
</organism>
<keyword evidence="2" id="KW-0175">Coiled coil</keyword>
<proteinExistence type="inferred from homology"/>
<evidence type="ECO:0000313" key="5">
    <source>
        <dbReference type="Proteomes" id="UP000770889"/>
    </source>
</evidence>
<dbReference type="HAMAP" id="MF_02215">
    <property type="entry name" value="UbiJ"/>
    <property type="match status" value="1"/>
</dbReference>
<evidence type="ECO:0000256" key="1">
    <source>
        <dbReference type="HAMAP-Rule" id="MF_02215"/>
    </source>
</evidence>
<comment type="similarity">
    <text evidence="1">Belongs to the UbiJ family.</text>
</comment>
<keyword evidence="1" id="KW-0831">Ubiquinone biosynthesis</keyword>
<accession>A0A944M9Z9</accession>
<dbReference type="InterPro" id="IPR038989">
    <property type="entry name" value="UbiJ"/>
</dbReference>
<dbReference type="Proteomes" id="UP000770889">
    <property type="component" value="Unassembled WGS sequence"/>
</dbReference>
<dbReference type="EMBL" id="JAHHGM010000009">
    <property type="protein sequence ID" value="MBT2989542.1"/>
    <property type="molecule type" value="Genomic_DNA"/>
</dbReference>
<protein>
    <recommendedName>
        <fullName evidence="1">Ubiquinone biosynthesis accessory factor UbiJ</fullName>
    </recommendedName>
</protein>
<evidence type="ECO:0000259" key="3">
    <source>
        <dbReference type="Pfam" id="PF02036"/>
    </source>
</evidence>
<gene>
    <name evidence="1" type="primary">ubiJ</name>
    <name evidence="4" type="ORF">KME65_11315</name>
</gene>
<dbReference type="GO" id="GO:0005737">
    <property type="term" value="C:cytoplasm"/>
    <property type="evidence" value="ECO:0007669"/>
    <property type="project" value="UniProtKB-SubCell"/>
</dbReference>
<dbReference type="AlphaFoldDB" id="A0A944M9Z9"/>
<dbReference type="GO" id="GO:0006744">
    <property type="term" value="P:ubiquinone biosynthetic process"/>
    <property type="evidence" value="ECO:0007669"/>
    <property type="project" value="UniProtKB-UniRule"/>
</dbReference>
<sequence length="209" mass="23509">MTLGTTVAAALETLFNQAIRLDPETPARLAPMQGKVIRLELLGLESSLYLIPEPGGIQLLGDFEGQADCSLRGSLFDMLRMRGTRESADQLFKGAVQVEGDTALAQDFGAFLAELDIDWEEQLSRVTGDIAAHEIGRLTRATFSWGRSLNQTIEQNLQEYLQEELRLLPARNELAPFLNEVDRLRDDTERLEARLLRLRERLDEKDKAP</sequence>
<dbReference type="PANTHER" id="PTHR38693">
    <property type="entry name" value="UBIQUINONE BIOSYNTHESIS PROTEIN UBIJ"/>
    <property type="match status" value="1"/>
</dbReference>
<reference evidence="4 5" key="1">
    <citation type="submission" date="2021-05" db="EMBL/GenBank/DDBJ databases">
        <title>Genetic and Functional Diversity in Clade A Lucinid endosymbionts from the Bahamas.</title>
        <authorList>
            <person name="Giani N.M."/>
            <person name="Engel A.S."/>
            <person name="Campbell B.J."/>
        </authorList>
    </citation>
    <scope>NUCLEOTIDE SEQUENCE [LARGE SCALE GENOMIC DNA]</scope>
    <source>
        <strain evidence="4">LUC16012Gg_MoonRockCtena</strain>
    </source>
</reference>
<evidence type="ECO:0000256" key="2">
    <source>
        <dbReference type="SAM" id="Coils"/>
    </source>
</evidence>
<feature type="domain" description="SCP2" evidence="3">
    <location>
        <begin position="15"/>
        <end position="112"/>
    </location>
</feature>
<comment type="subcellular location">
    <subcellularLocation>
        <location evidence="1">Cytoplasm</location>
    </subcellularLocation>
</comment>
<dbReference type="SUPFAM" id="SSF55718">
    <property type="entry name" value="SCP-like"/>
    <property type="match status" value="1"/>
</dbReference>
<keyword evidence="1" id="KW-0963">Cytoplasm</keyword>
<comment type="function">
    <text evidence="1">Required for ubiquinone (coenzyme Q) biosynthesis. Binds hydrophobic ubiquinone biosynthetic intermediates via its SCP2 domain and is essential for the stability of the Ubi complex. May constitute a docking platform where Ubi enzymes assemble and access their SCP2-bound polyprenyl substrates.</text>
</comment>